<keyword evidence="6" id="KW-0614">Plasmid</keyword>
<keyword evidence="3" id="KW-0843">Virulence</keyword>
<keyword evidence="5" id="KW-1133">Transmembrane helix</keyword>
<sequence>MSCLEGGIMFTQFILIICRIFLFYILGAFVLSAAAVKVNLKADVKASVKIDSYCDKDYYCYKEYTEKFKSGSISRIFLKKKDMTEVSKERLRTGIKNRDCRKTVVASYPDYSLEFSIVGEHQAVNIKQVIFDGIKATPSIFELFEPSWQLAEVRDFQMGPIDVNCKFLKFVFPMSINNTFTIRLKKRLVDKLRAQPRIKITLISHNNKKFIVETDNFIKKYSF</sequence>
<geneLocation type="plasmid" evidence="6">
    <name>lp150</name>
</geneLocation>
<keyword evidence="5" id="KW-0812">Transmembrane</keyword>
<evidence type="ECO:0000256" key="5">
    <source>
        <dbReference type="SAM" id="Phobius"/>
    </source>
</evidence>
<proteinExistence type="inferred from homology"/>
<evidence type="ECO:0000256" key="4">
    <source>
        <dbReference type="ARBA" id="ARBA00031297"/>
    </source>
</evidence>
<dbReference type="EMBL" id="HM008710">
    <property type="protein sequence ID" value="ADN26509.3"/>
    <property type="molecule type" value="Genomic_DNA"/>
</dbReference>
<evidence type="ECO:0000313" key="6">
    <source>
        <dbReference type="EMBL" id="ADN26509.3"/>
    </source>
</evidence>
<dbReference type="InterPro" id="IPR031471">
    <property type="entry name" value="BptA"/>
</dbReference>
<dbReference type="AlphaFoldDB" id="T1ECN8"/>
<comment type="similarity">
    <text evidence="1">Belongs to the BptA family.</text>
</comment>
<feature type="transmembrane region" description="Helical" evidence="5">
    <location>
        <begin position="12"/>
        <end position="36"/>
    </location>
</feature>
<dbReference type="Pfam" id="PF17044">
    <property type="entry name" value="BPTA"/>
    <property type="match status" value="1"/>
</dbReference>
<evidence type="ECO:0000256" key="3">
    <source>
        <dbReference type="ARBA" id="ARBA00023026"/>
    </source>
</evidence>
<protein>
    <recommendedName>
        <fullName evidence="2">Protein BptA</fullName>
    </recommendedName>
    <alternativeName>
        <fullName evidence="4">Borrelial persistence in ticks protein A</fullName>
    </alternativeName>
</protein>
<organism evidence="6">
    <name type="scientific">Borrelia turicatae (strain 91E135)</name>
    <dbReference type="NCBI Taxonomy" id="314724"/>
    <lineage>
        <taxon>Bacteria</taxon>
        <taxon>Pseudomonadati</taxon>
        <taxon>Spirochaetota</taxon>
        <taxon>Spirochaetia</taxon>
        <taxon>Spirochaetales</taxon>
        <taxon>Borreliaceae</taxon>
        <taxon>Borrelia</taxon>
    </lineage>
</organism>
<gene>
    <name evidence="6" type="ORF">BTA080</name>
</gene>
<name>T1ECN8_BORT9</name>
<keyword evidence="5" id="KW-0472">Membrane</keyword>
<accession>T1ECN8</accession>
<reference evidence="6" key="3">
    <citation type="submission" date="2015-06" db="EMBL/GenBank/DDBJ databases">
        <authorList>
            <person name="Hoefler B.C."/>
            <person name="Straight P.D."/>
        </authorList>
    </citation>
    <scope>NUCLEOTIDE SEQUENCE</scope>
    <source>
        <strain evidence="6">91E135</strain>
        <plasmid evidence="6">lp150</plasmid>
    </source>
</reference>
<evidence type="ECO:0000256" key="1">
    <source>
        <dbReference type="ARBA" id="ARBA00010700"/>
    </source>
</evidence>
<evidence type="ECO:0000256" key="2">
    <source>
        <dbReference type="ARBA" id="ARBA00018692"/>
    </source>
</evidence>
<reference evidence="6" key="1">
    <citation type="submission" date="2012-01" db="EMBL/GenBank/DDBJ databases">
        <authorList>
            <person name="Campeau S.A."/>
            <person name="Porcella S.F."/>
            <person name="Schwan T.G."/>
            <person name="Barbour A.G."/>
        </authorList>
    </citation>
    <scope>NUCLEOTIDE SEQUENCE</scope>
    <source>
        <strain evidence="6">91E135</strain>
        <plasmid evidence="6">lp150</plasmid>
    </source>
</reference>
<reference evidence="6" key="2">
    <citation type="journal article" date="2013" name="J. Bacteriol.">
        <title>Large linear plasmids of Borrelia species that cause relapsing fever.</title>
        <authorList>
            <person name="Miller S.C."/>
            <person name="Porcella S.F."/>
            <person name="Raffel S.J."/>
            <person name="Schwan T.G."/>
            <person name="Barbour A.G."/>
        </authorList>
    </citation>
    <scope>NUCLEOTIDE SEQUENCE</scope>
    <source>
        <strain evidence="6">91E135</strain>
        <plasmid evidence="6">lp150</plasmid>
    </source>
</reference>